<feature type="region of interest" description="Disordered" evidence="1">
    <location>
        <begin position="26"/>
        <end position="58"/>
    </location>
</feature>
<comment type="caution">
    <text evidence="2">The sequence shown here is derived from an EMBL/GenBank/DDBJ whole genome shotgun (WGS) entry which is preliminary data.</text>
</comment>
<protein>
    <submittedName>
        <fullName evidence="2">Uncharacterized protein</fullName>
    </submittedName>
</protein>
<organism evidence="2 3">
    <name type="scientific">Rhizoctonia solani</name>
    <dbReference type="NCBI Taxonomy" id="456999"/>
    <lineage>
        <taxon>Eukaryota</taxon>
        <taxon>Fungi</taxon>
        <taxon>Dikarya</taxon>
        <taxon>Basidiomycota</taxon>
        <taxon>Agaricomycotina</taxon>
        <taxon>Agaricomycetes</taxon>
        <taxon>Cantharellales</taxon>
        <taxon>Ceratobasidiaceae</taxon>
        <taxon>Rhizoctonia</taxon>
    </lineage>
</organism>
<accession>A0A8H3DTV9</accession>
<reference evidence="2" key="1">
    <citation type="submission" date="2021-01" db="EMBL/GenBank/DDBJ databases">
        <authorList>
            <person name="Kaushik A."/>
        </authorList>
    </citation>
    <scope>NUCLEOTIDE SEQUENCE</scope>
    <source>
        <strain evidence="2">AG5</strain>
    </source>
</reference>
<dbReference type="AlphaFoldDB" id="A0A8H3DTV9"/>
<dbReference type="EMBL" id="CAJNJQ010000121">
    <property type="protein sequence ID" value="CAE7057748.1"/>
    <property type="molecule type" value="Genomic_DNA"/>
</dbReference>
<evidence type="ECO:0000256" key="1">
    <source>
        <dbReference type="SAM" id="MobiDB-lite"/>
    </source>
</evidence>
<dbReference type="Proteomes" id="UP000663827">
    <property type="component" value="Unassembled WGS sequence"/>
</dbReference>
<name>A0A8H3DTV9_9AGAM</name>
<evidence type="ECO:0000313" key="2">
    <source>
        <dbReference type="EMBL" id="CAE7057748.1"/>
    </source>
</evidence>
<sequence>MIELQINYTSVSREEVGILLDSSVGAGLAASSDPREPTRKASGGREATASTSFLSRQTVNSSIRTRLLTAFSRRAPKNQSRPHSVSSPHTIKLRLAPSHRDPELYWLLASSHREDVALHVTSPVSDTLNPTLDVNATYRVGAYKASSQPAT</sequence>
<proteinExistence type="predicted"/>
<feature type="region of interest" description="Disordered" evidence="1">
    <location>
        <begin position="71"/>
        <end position="94"/>
    </location>
</feature>
<feature type="compositionally biased region" description="Polar residues" evidence="1">
    <location>
        <begin position="77"/>
        <end position="89"/>
    </location>
</feature>
<feature type="compositionally biased region" description="Polar residues" evidence="1">
    <location>
        <begin position="48"/>
        <end position="58"/>
    </location>
</feature>
<gene>
    <name evidence="2" type="ORF">RDB_LOCUS5815</name>
</gene>
<evidence type="ECO:0000313" key="3">
    <source>
        <dbReference type="Proteomes" id="UP000663827"/>
    </source>
</evidence>